<dbReference type="EMBL" id="CAJPIN010011363">
    <property type="protein sequence ID" value="CAG2060090.1"/>
    <property type="molecule type" value="Genomic_DNA"/>
</dbReference>
<evidence type="ECO:0000313" key="1">
    <source>
        <dbReference type="EMBL" id="CAG2060090.1"/>
    </source>
</evidence>
<name>A0ABN7P0V9_TIMPD</name>
<sequence>MMTEMPISLSRRSTMSCPRMVLLCLQRNTLETHILKRSFSRPTLSLQMVGTDLGSVPWHLISRRNFSGWGIKDTVAP</sequence>
<protein>
    <submittedName>
        <fullName evidence="1">Uncharacterized protein</fullName>
    </submittedName>
</protein>
<gene>
    <name evidence="1" type="ORF">TPAB3V08_LOCUS7048</name>
</gene>
<organism evidence="1 2">
    <name type="scientific">Timema podura</name>
    <name type="common">Walking stick</name>
    <dbReference type="NCBI Taxonomy" id="61482"/>
    <lineage>
        <taxon>Eukaryota</taxon>
        <taxon>Metazoa</taxon>
        <taxon>Ecdysozoa</taxon>
        <taxon>Arthropoda</taxon>
        <taxon>Hexapoda</taxon>
        <taxon>Insecta</taxon>
        <taxon>Pterygota</taxon>
        <taxon>Neoptera</taxon>
        <taxon>Polyneoptera</taxon>
        <taxon>Phasmatodea</taxon>
        <taxon>Timematodea</taxon>
        <taxon>Timematoidea</taxon>
        <taxon>Timematidae</taxon>
        <taxon>Timema</taxon>
    </lineage>
</organism>
<reference evidence="1" key="1">
    <citation type="submission" date="2021-03" db="EMBL/GenBank/DDBJ databases">
        <authorList>
            <person name="Tran Van P."/>
        </authorList>
    </citation>
    <scope>NUCLEOTIDE SEQUENCE</scope>
</reference>
<comment type="caution">
    <text evidence="1">The sequence shown here is derived from an EMBL/GenBank/DDBJ whole genome shotgun (WGS) entry which is preliminary data.</text>
</comment>
<evidence type="ECO:0000313" key="2">
    <source>
        <dbReference type="Proteomes" id="UP001153148"/>
    </source>
</evidence>
<keyword evidence="2" id="KW-1185">Reference proteome</keyword>
<proteinExistence type="predicted"/>
<dbReference type="Proteomes" id="UP001153148">
    <property type="component" value="Unassembled WGS sequence"/>
</dbReference>
<accession>A0ABN7P0V9</accession>